<dbReference type="InterPro" id="IPR002931">
    <property type="entry name" value="Transglutaminase-like"/>
</dbReference>
<dbReference type="PROSITE" id="PS51257">
    <property type="entry name" value="PROKAR_LIPOPROTEIN"/>
    <property type="match status" value="1"/>
</dbReference>
<reference evidence="3 4" key="1">
    <citation type="journal article" date="2015" name="Stand. Genomic Sci.">
        <title>Genomic Encyclopedia of Bacterial and Archaeal Type Strains, Phase III: the genomes of soil and plant-associated and newly described type strains.</title>
        <authorList>
            <person name="Whitman W.B."/>
            <person name="Woyke T."/>
            <person name="Klenk H.P."/>
            <person name="Zhou Y."/>
            <person name="Lilburn T.G."/>
            <person name="Beck B.J."/>
            <person name="De Vos P."/>
            <person name="Vandamme P."/>
            <person name="Eisen J.A."/>
            <person name="Garrity G."/>
            <person name="Hugenholtz P."/>
            <person name="Kyrpides N.C."/>
        </authorList>
    </citation>
    <scope>NUCLEOTIDE SEQUENCE [LARGE SCALE GENOMIC DNA]</scope>
    <source>
        <strain evidence="3 4">A3</strain>
    </source>
</reference>
<sequence length="271" mass="29442">MRSSLRPTLLCCAVLVACGARAGEPKPGNEEIERSLRKLLVTSPYRISDAARAGTIRFRVQMPGAPWAWPETHEQHVRDDGATTELTICGDCGTEARPSAAELRRYLEPNAWVQSRDRRVIAFARAATGGTVDSQMNQLVLAVRRKLTGAIDFREYRSATEALLSRGGDCTEFAILLAAAARARHIPTRVVVGVSYASHFLGERHAFSPHMWVQAWDGQHWKSYDAALGRFDAGHIAISIGDGTPGGLRGGMQAIARMHIVDAAGVVEDTG</sequence>
<dbReference type="RefSeq" id="WP_158287518.1">
    <property type="nucleotide sequence ID" value="NZ_SLWQ01000012.1"/>
</dbReference>
<keyword evidence="1" id="KW-0732">Signal</keyword>
<organism evidence="3 4">
    <name type="scientific">Dokdonella fugitiva</name>
    <dbReference type="NCBI Taxonomy" id="328517"/>
    <lineage>
        <taxon>Bacteria</taxon>
        <taxon>Pseudomonadati</taxon>
        <taxon>Pseudomonadota</taxon>
        <taxon>Gammaproteobacteria</taxon>
        <taxon>Lysobacterales</taxon>
        <taxon>Rhodanobacteraceae</taxon>
        <taxon>Dokdonella</taxon>
    </lineage>
</organism>
<dbReference type="Proteomes" id="UP000294862">
    <property type="component" value="Unassembled WGS sequence"/>
</dbReference>
<dbReference type="SUPFAM" id="SSF54001">
    <property type="entry name" value="Cysteine proteinases"/>
    <property type="match status" value="1"/>
</dbReference>
<evidence type="ECO:0000256" key="1">
    <source>
        <dbReference type="SAM" id="SignalP"/>
    </source>
</evidence>
<dbReference type="InterPro" id="IPR038765">
    <property type="entry name" value="Papain-like_cys_pep_sf"/>
</dbReference>
<name>A0A4R2HY36_9GAMM</name>
<dbReference type="PANTHER" id="PTHR33490">
    <property type="entry name" value="BLR5614 PROTEIN-RELATED"/>
    <property type="match status" value="1"/>
</dbReference>
<evidence type="ECO:0000313" key="3">
    <source>
        <dbReference type="EMBL" id="TCO36533.1"/>
    </source>
</evidence>
<dbReference type="OrthoDB" id="9804872at2"/>
<gene>
    <name evidence="3" type="ORF">EV148_11217</name>
</gene>
<dbReference type="AlphaFoldDB" id="A0A4R2HY36"/>
<evidence type="ECO:0000313" key="4">
    <source>
        <dbReference type="Proteomes" id="UP000294862"/>
    </source>
</evidence>
<dbReference type="SMART" id="SM00460">
    <property type="entry name" value="TGc"/>
    <property type="match status" value="1"/>
</dbReference>
<dbReference type="Gene3D" id="3.10.620.30">
    <property type="match status" value="1"/>
</dbReference>
<evidence type="ECO:0000259" key="2">
    <source>
        <dbReference type="SMART" id="SM00460"/>
    </source>
</evidence>
<accession>A0A4R2HY36</accession>
<feature type="domain" description="Transglutaminase-like" evidence="2">
    <location>
        <begin position="162"/>
        <end position="228"/>
    </location>
</feature>
<comment type="caution">
    <text evidence="3">The sequence shown here is derived from an EMBL/GenBank/DDBJ whole genome shotgun (WGS) entry which is preliminary data.</text>
</comment>
<dbReference type="Pfam" id="PF01841">
    <property type="entry name" value="Transglut_core"/>
    <property type="match status" value="1"/>
</dbReference>
<feature type="chain" id="PRO_5020298392" evidence="1">
    <location>
        <begin position="23"/>
        <end position="271"/>
    </location>
</feature>
<dbReference type="EMBL" id="SLWQ01000012">
    <property type="protein sequence ID" value="TCO36533.1"/>
    <property type="molecule type" value="Genomic_DNA"/>
</dbReference>
<keyword evidence="4" id="KW-1185">Reference proteome</keyword>
<feature type="signal peptide" evidence="1">
    <location>
        <begin position="1"/>
        <end position="22"/>
    </location>
</feature>
<protein>
    <submittedName>
        <fullName evidence="3">Transglutaminase superfamily protein</fullName>
    </submittedName>
</protein>
<proteinExistence type="predicted"/>